<evidence type="ECO:0000259" key="2">
    <source>
        <dbReference type="SMART" id="SM00474"/>
    </source>
</evidence>
<dbReference type="InterPro" id="IPR002782">
    <property type="entry name" value="Mut7-C_RNAse_dom"/>
</dbReference>
<dbReference type="InterPro" id="IPR002562">
    <property type="entry name" value="3'-5'_exonuclease_dom"/>
</dbReference>
<feature type="compositionally biased region" description="Low complexity" evidence="1">
    <location>
        <begin position="241"/>
        <end position="256"/>
    </location>
</feature>
<feature type="region of interest" description="Disordered" evidence="1">
    <location>
        <begin position="236"/>
        <end position="271"/>
    </location>
</feature>
<evidence type="ECO:0000313" key="3">
    <source>
        <dbReference type="EMBL" id="KAK7459418.1"/>
    </source>
</evidence>
<dbReference type="SMART" id="SM00474">
    <property type="entry name" value="35EXOc"/>
    <property type="match status" value="1"/>
</dbReference>
<dbReference type="InterPro" id="IPR052408">
    <property type="entry name" value="Exonuclease_MUT-7-like"/>
</dbReference>
<feature type="domain" description="3'-5' exonuclease" evidence="2">
    <location>
        <begin position="653"/>
        <end position="873"/>
    </location>
</feature>
<feature type="region of interest" description="Disordered" evidence="1">
    <location>
        <begin position="794"/>
        <end position="816"/>
    </location>
</feature>
<feature type="region of interest" description="Disordered" evidence="1">
    <location>
        <begin position="118"/>
        <end position="146"/>
    </location>
</feature>
<dbReference type="Pfam" id="PF01612">
    <property type="entry name" value="DNA_pol_A_exo1"/>
    <property type="match status" value="1"/>
</dbReference>
<dbReference type="InterPro" id="IPR012337">
    <property type="entry name" value="RNaseH-like_sf"/>
</dbReference>
<reference evidence="3 4" key="1">
    <citation type="journal article" date="2023" name="Sci. Data">
        <title>Genome assembly of the Korean intertidal mud-creeper Batillaria attramentaria.</title>
        <authorList>
            <person name="Patra A.K."/>
            <person name="Ho P.T."/>
            <person name="Jun S."/>
            <person name="Lee S.J."/>
            <person name="Kim Y."/>
            <person name="Won Y.J."/>
        </authorList>
    </citation>
    <scope>NUCLEOTIDE SEQUENCE [LARGE SCALE GENOMIC DNA]</scope>
    <source>
        <strain evidence="3">Wonlab-2016</strain>
    </source>
</reference>
<feature type="region of interest" description="Disordered" evidence="1">
    <location>
        <begin position="1151"/>
        <end position="1236"/>
    </location>
</feature>
<comment type="caution">
    <text evidence="3">The sequence shown here is derived from an EMBL/GenBank/DDBJ whole genome shotgun (WGS) entry which is preliminary data.</text>
</comment>
<keyword evidence="4" id="KW-1185">Reference proteome</keyword>
<feature type="compositionally biased region" description="Basic residues" evidence="1">
    <location>
        <begin position="75"/>
        <end position="89"/>
    </location>
</feature>
<dbReference type="PANTHER" id="PTHR47765">
    <property type="entry name" value="3'-5' EXONUCLEASE DOMAIN-CONTAINING PROTEIN"/>
    <property type="match status" value="1"/>
</dbReference>
<dbReference type="InterPro" id="IPR036397">
    <property type="entry name" value="RNaseH_sf"/>
</dbReference>
<organism evidence="3 4">
    <name type="scientific">Batillaria attramentaria</name>
    <dbReference type="NCBI Taxonomy" id="370345"/>
    <lineage>
        <taxon>Eukaryota</taxon>
        <taxon>Metazoa</taxon>
        <taxon>Spiralia</taxon>
        <taxon>Lophotrochozoa</taxon>
        <taxon>Mollusca</taxon>
        <taxon>Gastropoda</taxon>
        <taxon>Caenogastropoda</taxon>
        <taxon>Sorbeoconcha</taxon>
        <taxon>Cerithioidea</taxon>
        <taxon>Batillariidae</taxon>
        <taxon>Batillaria</taxon>
    </lineage>
</organism>
<proteinExistence type="predicted"/>
<dbReference type="Proteomes" id="UP001519460">
    <property type="component" value="Unassembled WGS sequence"/>
</dbReference>
<sequence>MVATLHSLYIGFRSFLGALSKRNTEDKATQVSDICPTCNALLADDFLSPLSFSLHPQEPQEACGCESTDEQNARSTKKNRKKNKGRKKFTGAVSQPQETLNCTHTMAGRGHNFGLGRGLLGQQDSSSTGKGFTEDHSQPPAMNYNLPARPVGRGWAQQDQSSTQAEFLLGRGFFRGRGRGFAANSPQHAGGHTSAAPGRGHQHPGARQRSQPQDRYHGAPATLCSAHSPVQCQTENHQLGHRSTGSARSSTSSSMAHEARAGTARSGETGLARPILQHSVANKDDLGKMISCLQRLEQMWFNPKFAAPSDKAKQTRSMEWLTGCFASVDNPWDAALYLMRTAKDYAAAKPSTLAYFCMRTFTKWCKDNRWTDKLGERCLTQELRQMAFSASTGKHAAIFDAVVSAYHLDHPGNEYFVPEIERFIAADKIKDILVPLLLQDKVNLIETYLAGNPGQQKQFLGLLDHLCSRETDLAQFMDERNVKGCRREKIQKKTLGKLASRLMKLYSISADACPNITNVKALGAIRYLIYKRYTEGSMGDGPWRELIQENVGQNEYLQENLIECLAFSSQVSEALYWANYFNLPEEKLPTAVIDLRLASQAASQEPGKDGDASSQYPQASVGEDELWDADGNTYSMEEMLSGYHSLALHESQITFIDSKEQLRDFYKTIGRPGTVIGVDSEWRPGFIGRQERVALLQVATRDRVFLVDVAKLQDILSDEDWVKLAMAVFGDENNLTLGYGLPSDLRMLVRTLPLLTQPLARMKRVVDIAVVAKNVFALVEPTFDASCVDETGELLDGGGKKPAGGKQDDCADDESEPQGLSQLVQRCLGKPVCKSEQMSDWERRPLRPAQVTYAALDAFVLLEVYDFLMALAVEKQLEVDMEPQISLKWLGPSKNDRRKARAVKKAQKVTERRPLPRPRNYPPLPVRQFRVVVDTSLVGLGNQLRTCGADVKNLQDHTPHTEIVQISLKEGRIALSTGTPFAAVSCLKFRPPWVNICVTRVTTQGAREQVLEVLTAFNVIVTQDDIFSRCQVCNGDVYVKLISSEMKQLYNKKQEMDKLKSSGENPLNSASAQASASSSPDWPEVFASHGIAYETLTLVASSVCVQVEFPAAILDQVDMFYVCATCGKVFWQGSHFDRVCDQFDDVLSARAPPSTTSQDQGLETTSGHGYGGTCSMQPGQSHAEGGARCLEQSQSEFDTQQNFETAAKKESRPSTQKLRLGVDEDSSGEEFDGFVF</sequence>
<feature type="region of interest" description="Disordered" evidence="1">
    <location>
        <begin position="178"/>
        <end position="221"/>
    </location>
</feature>
<evidence type="ECO:0000256" key="1">
    <source>
        <dbReference type="SAM" id="MobiDB-lite"/>
    </source>
</evidence>
<evidence type="ECO:0000313" key="4">
    <source>
        <dbReference type="Proteomes" id="UP001519460"/>
    </source>
</evidence>
<dbReference type="PANTHER" id="PTHR47765:SF2">
    <property type="entry name" value="EXONUCLEASE MUT-7 HOMOLOG"/>
    <property type="match status" value="1"/>
</dbReference>
<feature type="compositionally biased region" description="Polar residues" evidence="1">
    <location>
        <begin position="1153"/>
        <end position="1167"/>
    </location>
</feature>
<dbReference type="EMBL" id="JACVVK020000659">
    <property type="protein sequence ID" value="KAK7459418.1"/>
    <property type="molecule type" value="Genomic_DNA"/>
</dbReference>
<feature type="compositionally biased region" description="Acidic residues" evidence="1">
    <location>
        <begin position="1223"/>
        <end position="1236"/>
    </location>
</feature>
<feature type="region of interest" description="Disordered" evidence="1">
    <location>
        <begin position="1059"/>
        <end position="1079"/>
    </location>
</feature>
<feature type="region of interest" description="Disordered" evidence="1">
    <location>
        <begin position="58"/>
        <end position="96"/>
    </location>
</feature>
<feature type="compositionally biased region" description="Polar residues" evidence="1">
    <location>
        <begin position="1191"/>
        <end position="1204"/>
    </location>
</feature>
<dbReference type="Gene3D" id="3.30.420.10">
    <property type="entry name" value="Ribonuclease H-like superfamily/Ribonuclease H"/>
    <property type="match status" value="1"/>
</dbReference>
<dbReference type="SUPFAM" id="SSF53098">
    <property type="entry name" value="Ribonuclease H-like"/>
    <property type="match status" value="1"/>
</dbReference>
<feature type="compositionally biased region" description="Low complexity" evidence="1">
    <location>
        <begin position="1069"/>
        <end position="1079"/>
    </location>
</feature>
<dbReference type="AlphaFoldDB" id="A0ABD0J4G6"/>
<protein>
    <recommendedName>
        <fullName evidence="2">3'-5' exonuclease domain-containing protein</fullName>
    </recommendedName>
</protein>
<name>A0ABD0J4G6_9CAEN</name>
<accession>A0ABD0J4G6</accession>
<gene>
    <name evidence="3" type="ORF">BaRGS_00039013</name>
</gene>
<dbReference type="Pfam" id="PF01927">
    <property type="entry name" value="Mut7-C"/>
    <property type="match status" value="2"/>
</dbReference>